<organism evidence="1 2">
    <name type="scientific">Enterococcus avium</name>
    <name type="common">Streptococcus avium</name>
    <dbReference type="NCBI Taxonomy" id="33945"/>
    <lineage>
        <taxon>Bacteria</taxon>
        <taxon>Bacillati</taxon>
        <taxon>Bacillota</taxon>
        <taxon>Bacilli</taxon>
        <taxon>Lactobacillales</taxon>
        <taxon>Enterococcaceae</taxon>
        <taxon>Enterococcus</taxon>
    </lineage>
</organism>
<protein>
    <submittedName>
        <fullName evidence="1">Uncharacterized protein</fullName>
    </submittedName>
</protein>
<evidence type="ECO:0000313" key="2">
    <source>
        <dbReference type="Proteomes" id="UP000288388"/>
    </source>
</evidence>
<dbReference type="RefSeq" id="WP_127978604.1">
    <property type="nucleotide sequence ID" value="NZ_RYZS01000001.1"/>
</dbReference>
<sequence>MNKRQRKKRIKTELGTVNVSLEDVYNDPIDAAQRASAIIAAAYQCDESLRTRVIIQLEVSRLSNLVNLAL</sequence>
<gene>
    <name evidence="1" type="ORF">EK398_06625</name>
</gene>
<reference evidence="1 2" key="1">
    <citation type="submission" date="2018-12" db="EMBL/GenBank/DDBJ databases">
        <title>A novel vanA-carrying plasmid in a clinical isolate of Enterococcus avium.</title>
        <authorList>
            <person name="Bernasconi O.J."/>
            <person name="Luzzaro F."/>
            <person name="Endimiani A."/>
        </authorList>
    </citation>
    <scope>NUCLEOTIDE SEQUENCE [LARGE SCALE GENOMIC DNA]</scope>
    <source>
        <strain evidence="1 2">LC0559/18</strain>
    </source>
</reference>
<proteinExistence type="predicted"/>
<evidence type="ECO:0000313" key="1">
    <source>
        <dbReference type="EMBL" id="RVU94543.1"/>
    </source>
</evidence>
<dbReference type="AlphaFoldDB" id="A0A437ULL6"/>
<comment type="caution">
    <text evidence="1">The sequence shown here is derived from an EMBL/GenBank/DDBJ whole genome shotgun (WGS) entry which is preliminary data.</text>
</comment>
<dbReference type="Proteomes" id="UP000288388">
    <property type="component" value="Unassembled WGS sequence"/>
</dbReference>
<dbReference type="EMBL" id="RYZS01000001">
    <property type="protein sequence ID" value="RVU94543.1"/>
    <property type="molecule type" value="Genomic_DNA"/>
</dbReference>
<name>A0A437ULL6_ENTAV</name>
<accession>A0A437ULL6</accession>